<dbReference type="InterPro" id="IPR029068">
    <property type="entry name" value="Glyas_Bleomycin-R_OHBP_Dase"/>
</dbReference>
<dbReference type="Proteomes" id="UP000189059">
    <property type="component" value="Unassembled WGS sequence"/>
</dbReference>
<dbReference type="SUPFAM" id="SSF54593">
    <property type="entry name" value="Glyoxalase/Bleomycin resistance protein/Dihydroxybiphenyl dioxygenase"/>
    <property type="match status" value="1"/>
</dbReference>
<protein>
    <recommendedName>
        <fullName evidence="1">PhnB-like domain-containing protein</fullName>
    </recommendedName>
</protein>
<dbReference type="EMBL" id="CP016809">
    <property type="protein sequence ID" value="ANY73921.1"/>
    <property type="molecule type" value="Genomic_DNA"/>
</dbReference>
<accession>A0A1B2E1W7</accession>
<evidence type="ECO:0000259" key="1">
    <source>
        <dbReference type="Pfam" id="PF06983"/>
    </source>
</evidence>
<dbReference type="EMBL" id="MRVI01000001">
    <property type="protein sequence ID" value="OOC63895.1"/>
    <property type="molecule type" value="Genomic_DNA"/>
</dbReference>
<dbReference type="Pfam" id="PF06983">
    <property type="entry name" value="3-dmu-9_3-mt"/>
    <property type="match status" value="1"/>
</dbReference>
<evidence type="ECO:0000313" key="2">
    <source>
        <dbReference type="EMBL" id="ANY73921.1"/>
    </source>
</evidence>
<gene>
    <name evidence="3" type="ORF">BBD40_19740</name>
    <name evidence="2" type="ORF">BBD41_15800</name>
</gene>
<proteinExistence type="predicted"/>
<dbReference type="AlphaFoldDB" id="A0A1B2E1W7"/>
<dbReference type="PANTHER" id="PTHR33990">
    <property type="entry name" value="PROTEIN YJDN-RELATED"/>
    <property type="match status" value="1"/>
</dbReference>
<reference evidence="2" key="1">
    <citation type="submission" date="2016-08" db="EMBL/GenBank/DDBJ databases">
        <title>Complete Genome Seqeunce of Paenibacillus sp. nov. IHBB 9852 from high altitute lake of Indian trans-Himalayas.</title>
        <authorList>
            <person name="Kiran S."/>
            <person name="Swarnkar M.K."/>
            <person name="Rana A."/>
            <person name="Tewari R."/>
            <person name="Gulati A."/>
        </authorList>
    </citation>
    <scope>NUCLEOTIDE SEQUENCE [LARGE SCALE GENOMIC DNA]</scope>
    <source>
        <strain evidence="2">IHBB 9852</strain>
    </source>
</reference>
<dbReference type="OrthoDB" id="9795306at2"/>
<dbReference type="PANTHER" id="PTHR33990:SF1">
    <property type="entry name" value="PROTEIN YJDN"/>
    <property type="match status" value="1"/>
</dbReference>
<dbReference type="KEGG" id="pib:BBD41_15800"/>
<feature type="domain" description="PhnB-like" evidence="1">
    <location>
        <begin position="11"/>
        <end position="130"/>
    </location>
</feature>
<keyword evidence="4" id="KW-1185">Reference proteome</keyword>
<name>A0A1B2E1W7_9BACL</name>
<organism evidence="2">
    <name type="scientific">Paenibacillus ihbetae</name>
    <dbReference type="NCBI Taxonomy" id="1870820"/>
    <lineage>
        <taxon>Bacteria</taxon>
        <taxon>Bacillati</taxon>
        <taxon>Bacillota</taxon>
        <taxon>Bacilli</taxon>
        <taxon>Bacillales</taxon>
        <taxon>Paenibacillaceae</taxon>
        <taxon>Paenibacillus</taxon>
    </lineage>
</organism>
<evidence type="ECO:0000313" key="4">
    <source>
        <dbReference type="Proteomes" id="UP000189059"/>
    </source>
</evidence>
<dbReference type="RefSeq" id="WP_077568557.1">
    <property type="nucleotide sequence ID" value="NZ_CP016809.1"/>
</dbReference>
<sequence length="133" mass="14390">MQAQLIPFIISGDARAQAAFYIEAVGGEIHALSTFGDAPGTPESSKDKVMHLSMTLAGGNTLIMTDAFQDAEPSANMGLSLSFDDEEAARTAYRNLSAGGVEKYPFALQPWGNFYYGELVDRFGMTWQLVKQG</sequence>
<reference evidence="3 4" key="2">
    <citation type="submission" date="2016-12" db="EMBL/GenBank/DDBJ databases">
        <title>Genome sequencing and description of Paenibacillus sp. nov. from high altitude lake in the Indian Trans- Himalayas.</title>
        <authorList>
            <person name="Kiran S."/>
            <person name="Swarnkar M.K."/>
            <person name="Rana A."/>
            <person name="Tewari R."/>
            <person name="Gulati A."/>
        </authorList>
    </citation>
    <scope>NUCLEOTIDE SEQUENCE [LARGE SCALE GENOMIC DNA]</scope>
    <source>
        <strain evidence="3 4">IHBB 9951</strain>
    </source>
</reference>
<evidence type="ECO:0000313" key="3">
    <source>
        <dbReference type="EMBL" id="OOC63895.1"/>
    </source>
</evidence>
<dbReference type="InterPro" id="IPR028973">
    <property type="entry name" value="PhnB-like"/>
</dbReference>
<dbReference type="Gene3D" id="3.10.180.10">
    <property type="entry name" value="2,3-Dihydroxybiphenyl 1,2-Dioxygenase, domain 1"/>
    <property type="match status" value="1"/>
</dbReference>